<dbReference type="AlphaFoldDB" id="A0AAN6ZA22"/>
<evidence type="ECO:0000256" key="1">
    <source>
        <dbReference type="SAM" id="MobiDB-lite"/>
    </source>
</evidence>
<proteinExistence type="predicted"/>
<comment type="caution">
    <text evidence="2">The sequence shown here is derived from an EMBL/GenBank/DDBJ whole genome shotgun (WGS) entry which is preliminary data.</text>
</comment>
<sequence length="354" mass="37556">MTSADRQTLASEPPEPLDVVETPTQPSSGLALSRFEFETGRANDGTKILMVEWDASARKNEHLAERGRRASDWEVSWEGKGDVLPIRDAEPDTTKTTRRLYFLLPPGASIPALVSITHKRDSGDGGTEAALEDVVLRTKPMPAIFPASLTSKHDAGRRGVLHTLWAKKRLAELQAEISAEMTANGESVGLEMAMQERQWLIDHFGLTPDPGMPQPMKLHTPQSPATPASPGSPVGGRIGEKLRGLRLATSPAELAAIGQVATKTVQVPQTRLLITSLFRPAAGVSVPSVSIGNHRGPQPGSSGGGVAPLDAIVGGGLVSATANAGGEDVNEEDLFALPMSPRSPEMKRSPFSVL</sequence>
<evidence type="ECO:0000313" key="2">
    <source>
        <dbReference type="EMBL" id="KAK4130401.1"/>
    </source>
</evidence>
<reference evidence="2" key="2">
    <citation type="submission" date="2023-05" db="EMBL/GenBank/DDBJ databases">
        <authorList>
            <consortium name="Lawrence Berkeley National Laboratory"/>
            <person name="Steindorff A."/>
            <person name="Hensen N."/>
            <person name="Bonometti L."/>
            <person name="Westerberg I."/>
            <person name="Brannstrom I.O."/>
            <person name="Guillou S."/>
            <person name="Cros-Aarteil S."/>
            <person name="Calhoun S."/>
            <person name="Haridas S."/>
            <person name="Kuo A."/>
            <person name="Mondo S."/>
            <person name="Pangilinan J."/>
            <person name="Riley R."/>
            <person name="Labutti K."/>
            <person name="Andreopoulos B."/>
            <person name="Lipzen A."/>
            <person name="Chen C."/>
            <person name="Yanf M."/>
            <person name="Daum C."/>
            <person name="Ng V."/>
            <person name="Clum A."/>
            <person name="Ohm R."/>
            <person name="Martin F."/>
            <person name="Silar P."/>
            <person name="Natvig D."/>
            <person name="Lalanne C."/>
            <person name="Gautier V."/>
            <person name="Ament-Velasquez S.L."/>
            <person name="Kruys A."/>
            <person name="Hutchinson M.I."/>
            <person name="Powell A.J."/>
            <person name="Barry K."/>
            <person name="Miller A.N."/>
            <person name="Grigoriev I.V."/>
            <person name="Debuchy R."/>
            <person name="Gladieux P."/>
            <person name="Thoren M.H."/>
            <person name="Johannesson H."/>
        </authorList>
    </citation>
    <scope>NUCLEOTIDE SEQUENCE</scope>
    <source>
        <strain evidence="2">CBS 123565</strain>
    </source>
</reference>
<feature type="region of interest" description="Disordered" evidence="1">
    <location>
        <begin position="1"/>
        <end position="27"/>
    </location>
</feature>
<dbReference type="Proteomes" id="UP001304895">
    <property type="component" value="Unassembled WGS sequence"/>
</dbReference>
<accession>A0AAN6ZA22</accession>
<name>A0AAN6ZA22_9PEZI</name>
<keyword evidence="3" id="KW-1185">Reference proteome</keyword>
<dbReference type="EMBL" id="MU853436">
    <property type="protein sequence ID" value="KAK4130401.1"/>
    <property type="molecule type" value="Genomic_DNA"/>
</dbReference>
<reference evidence="2" key="1">
    <citation type="journal article" date="2023" name="Mol. Phylogenet. Evol.">
        <title>Genome-scale phylogeny and comparative genomics of the fungal order Sordariales.</title>
        <authorList>
            <person name="Hensen N."/>
            <person name="Bonometti L."/>
            <person name="Westerberg I."/>
            <person name="Brannstrom I.O."/>
            <person name="Guillou S."/>
            <person name="Cros-Aarteil S."/>
            <person name="Calhoun S."/>
            <person name="Haridas S."/>
            <person name="Kuo A."/>
            <person name="Mondo S."/>
            <person name="Pangilinan J."/>
            <person name="Riley R."/>
            <person name="LaButti K."/>
            <person name="Andreopoulos B."/>
            <person name="Lipzen A."/>
            <person name="Chen C."/>
            <person name="Yan M."/>
            <person name="Daum C."/>
            <person name="Ng V."/>
            <person name="Clum A."/>
            <person name="Steindorff A."/>
            <person name="Ohm R.A."/>
            <person name="Martin F."/>
            <person name="Silar P."/>
            <person name="Natvig D.O."/>
            <person name="Lalanne C."/>
            <person name="Gautier V."/>
            <person name="Ament-Velasquez S.L."/>
            <person name="Kruys A."/>
            <person name="Hutchinson M.I."/>
            <person name="Powell A.J."/>
            <person name="Barry K."/>
            <person name="Miller A.N."/>
            <person name="Grigoriev I.V."/>
            <person name="Debuchy R."/>
            <person name="Gladieux P."/>
            <person name="Hiltunen Thoren M."/>
            <person name="Johannesson H."/>
        </authorList>
    </citation>
    <scope>NUCLEOTIDE SEQUENCE</scope>
    <source>
        <strain evidence="2">CBS 123565</strain>
    </source>
</reference>
<protein>
    <submittedName>
        <fullName evidence="2">Uncharacterized protein</fullName>
    </submittedName>
</protein>
<gene>
    <name evidence="2" type="ORF">BT67DRAFT_391079</name>
</gene>
<feature type="compositionally biased region" description="Polar residues" evidence="1">
    <location>
        <begin position="1"/>
        <end position="10"/>
    </location>
</feature>
<evidence type="ECO:0000313" key="3">
    <source>
        <dbReference type="Proteomes" id="UP001304895"/>
    </source>
</evidence>
<feature type="region of interest" description="Disordered" evidence="1">
    <location>
        <begin position="211"/>
        <end position="235"/>
    </location>
</feature>
<organism evidence="2 3">
    <name type="scientific">Trichocladium antarcticum</name>
    <dbReference type="NCBI Taxonomy" id="1450529"/>
    <lineage>
        <taxon>Eukaryota</taxon>
        <taxon>Fungi</taxon>
        <taxon>Dikarya</taxon>
        <taxon>Ascomycota</taxon>
        <taxon>Pezizomycotina</taxon>
        <taxon>Sordariomycetes</taxon>
        <taxon>Sordariomycetidae</taxon>
        <taxon>Sordariales</taxon>
        <taxon>Chaetomiaceae</taxon>
        <taxon>Trichocladium</taxon>
    </lineage>
</organism>